<evidence type="ECO:0000256" key="2">
    <source>
        <dbReference type="ARBA" id="ARBA00009765"/>
    </source>
</evidence>
<dbReference type="SUPFAM" id="SSF144083">
    <property type="entry name" value="Magnesium transport protein CorA, transmembrane region"/>
    <property type="match status" value="1"/>
</dbReference>
<keyword evidence="6 8" id="KW-1133">Transmembrane helix</keyword>
<keyword evidence="10" id="KW-1185">Reference proteome</keyword>
<evidence type="ECO:0000256" key="8">
    <source>
        <dbReference type="RuleBase" id="RU362010"/>
    </source>
</evidence>
<comment type="function">
    <text evidence="8">Mediates influx of magnesium ions.</text>
</comment>
<comment type="caution">
    <text evidence="9">The sequence shown here is derived from an EMBL/GenBank/DDBJ whole genome shotgun (WGS) entry which is preliminary data.</text>
</comment>
<keyword evidence="5 8" id="KW-0812">Transmembrane</keyword>
<evidence type="ECO:0000256" key="6">
    <source>
        <dbReference type="ARBA" id="ARBA00022989"/>
    </source>
</evidence>
<dbReference type="NCBIfam" id="TIGR00383">
    <property type="entry name" value="corA"/>
    <property type="match status" value="1"/>
</dbReference>
<comment type="subcellular location">
    <subcellularLocation>
        <location evidence="1">Cell membrane</location>
        <topology evidence="1">Multi-pass membrane protein</topology>
    </subcellularLocation>
    <subcellularLocation>
        <location evidence="8">Membrane</location>
        <topology evidence="8">Multi-pass membrane protein</topology>
    </subcellularLocation>
</comment>
<reference evidence="9" key="1">
    <citation type="journal article" date="2014" name="Int. J. Syst. Evol. Microbiol.">
        <title>Complete genome of a new Firmicutes species belonging to the dominant human colonic microbiota ('Ruminococcus bicirculans') reveals two chromosomes and a selective capacity to utilize plant glucans.</title>
        <authorList>
            <consortium name="NISC Comparative Sequencing Program"/>
            <person name="Wegmann U."/>
            <person name="Louis P."/>
            <person name="Goesmann A."/>
            <person name="Henrissat B."/>
            <person name="Duncan S.H."/>
            <person name="Flint H.J."/>
        </authorList>
    </citation>
    <scope>NUCLEOTIDE SEQUENCE</scope>
    <source>
        <strain evidence="9">CECT 7703</strain>
    </source>
</reference>
<protein>
    <recommendedName>
        <fullName evidence="8">Magnesium transport protein CorA</fullName>
    </recommendedName>
</protein>
<dbReference type="PANTHER" id="PTHR46494">
    <property type="entry name" value="CORA FAMILY METAL ION TRANSPORTER (EUROFUNG)"/>
    <property type="match status" value="1"/>
</dbReference>
<sequence length="352" mass="40406">MAKKRRLLAHHAAKPAGNHVDAQAETLATLIEYGPGEHDLRETCFTSLAQGQGFQPSHGTLWLNIHGLGNHALLQEVARRFKLHPLTLEDILNTGQRSKVETFEHYLYIVAKLARFDDASGCVLTEQISIVLGRGWVLTFQEHPSGTFGEVRDQLRKGAGQVRRLGADYLVYALLDKLVDRYFGVLEALGERVETLEDVVLESPKPEVLTHIHALRREMLYLRRALWPMREVLNALQRDDADFFLSETQIYLRDVYDHAVHLIEAQEMLRDMIGSLTDFYMSNQGNRLNREMRMLTVIATIFMPLTFIAGVYGMNFEYMPELKWHYGYATVLALMATLGLGMGLFFWRRRWL</sequence>
<organism evidence="9 10">
    <name type="scientific">Chitinimonas viridis</name>
    <dbReference type="NCBI Taxonomy" id="664880"/>
    <lineage>
        <taxon>Bacteria</taxon>
        <taxon>Pseudomonadati</taxon>
        <taxon>Pseudomonadota</taxon>
        <taxon>Betaproteobacteria</taxon>
        <taxon>Neisseriales</taxon>
        <taxon>Chitinibacteraceae</taxon>
        <taxon>Chitinimonas</taxon>
    </lineage>
</organism>
<comment type="similarity">
    <text evidence="2 8">Belongs to the CorA metal ion transporter (MIT) (TC 1.A.35) family.</text>
</comment>
<dbReference type="Pfam" id="PF01544">
    <property type="entry name" value="CorA"/>
    <property type="match status" value="1"/>
</dbReference>
<proteinExistence type="inferred from homology"/>
<gene>
    <name evidence="8 9" type="primary">corA</name>
    <name evidence="9" type="ORF">QWZ03_12305</name>
</gene>
<dbReference type="PANTHER" id="PTHR46494:SF1">
    <property type="entry name" value="CORA FAMILY METAL ION TRANSPORTER (EUROFUNG)"/>
    <property type="match status" value="1"/>
</dbReference>
<keyword evidence="3 8" id="KW-0813">Transport</keyword>
<evidence type="ECO:0000313" key="10">
    <source>
        <dbReference type="Proteomes" id="UP001180081"/>
    </source>
</evidence>
<dbReference type="Gene3D" id="1.20.58.340">
    <property type="entry name" value="Magnesium transport protein CorA, transmembrane region"/>
    <property type="match status" value="2"/>
</dbReference>
<dbReference type="SUPFAM" id="SSF143865">
    <property type="entry name" value="CorA soluble domain-like"/>
    <property type="match status" value="1"/>
</dbReference>
<dbReference type="InterPro" id="IPR045861">
    <property type="entry name" value="CorA_cytoplasmic_dom"/>
</dbReference>
<dbReference type="InterPro" id="IPR004488">
    <property type="entry name" value="Mg/Co-transport_prot_CorA"/>
</dbReference>
<feature type="transmembrane region" description="Helical" evidence="8">
    <location>
        <begin position="326"/>
        <end position="347"/>
    </location>
</feature>
<evidence type="ECO:0000256" key="4">
    <source>
        <dbReference type="ARBA" id="ARBA00022475"/>
    </source>
</evidence>
<evidence type="ECO:0000313" key="9">
    <source>
        <dbReference type="EMBL" id="MDN3577552.1"/>
    </source>
</evidence>
<dbReference type="CDD" id="cd12828">
    <property type="entry name" value="TmCorA-like_1"/>
    <property type="match status" value="1"/>
</dbReference>
<dbReference type="InterPro" id="IPR002523">
    <property type="entry name" value="MgTranspt_CorA/ZnTranspt_ZntB"/>
</dbReference>
<dbReference type="Gene3D" id="3.30.460.20">
    <property type="entry name" value="CorA soluble domain-like"/>
    <property type="match status" value="1"/>
</dbReference>
<reference evidence="9" key="2">
    <citation type="submission" date="2023-06" db="EMBL/GenBank/DDBJ databases">
        <authorList>
            <person name="Lucena T."/>
            <person name="Sun Q."/>
        </authorList>
    </citation>
    <scope>NUCLEOTIDE SEQUENCE</scope>
    <source>
        <strain evidence="9">CECT 7703</strain>
    </source>
</reference>
<dbReference type="InterPro" id="IPR045863">
    <property type="entry name" value="CorA_TM1_TM2"/>
</dbReference>
<feature type="transmembrane region" description="Helical" evidence="8">
    <location>
        <begin position="294"/>
        <end position="314"/>
    </location>
</feature>
<evidence type="ECO:0000256" key="7">
    <source>
        <dbReference type="ARBA" id="ARBA00023136"/>
    </source>
</evidence>
<dbReference type="RefSeq" id="WP_290332992.1">
    <property type="nucleotide sequence ID" value="NZ_JAUFPU010000010.1"/>
</dbReference>
<name>A0ABT8B5P8_9NEIS</name>
<dbReference type="Proteomes" id="UP001180081">
    <property type="component" value="Unassembled WGS sequence"/>
</dbReference>
<evidence type="ECO:0000256" key="5">
    <source>
        <dbReference type="ARBA" id="ARBA00022692"/>
    </source>
</evidence>
<dbReference type="EMBL" id="JAUFPU010000010">
    <property type="protein sequence ID" value="MDN3577552.1"/>
    <property type="molecule type" value="Genomic_DNA"/>
</dbReference>
<keyword evidence="4 8" id="KW-1003">Cell membrane</keyword>
<evidence type="ECO:0000256" key="1">
    <source>
        <dbReference type="ARBA" id="ARBA00004651"/>
    </source>
</evidence>
<accession>A0ABT8B5P8</accession>
<keyword evidence="7 8" id="KW-0472">Membrane</keyword>
<keyword evidence="8" id="KW-0406">Ion transport</keyword>
<keyword evidence="8" id="KW-0460">Magnesium</keyword>
<evidence type="ECO:0000256" key="3">
    <source>
        <dbReference type="ARBA" id="ARBA00022448"/>
    </source>
</evidence>